<evidence type="ECO:0000256" key="8">
    <source>
        <dbReference type="SAM" id="Phobius"/>
    </source>
</evidence>
<dbReference type="FunFam" id="3.30.160.60:FF:000446">
    <property type="entry name" value="Zinc finger protein"/>
    <property type="match status" value="1"/>
</dbReference>
<dbReference type="GO" id="GO:0000981">
    <property type="term" value="F:DNA-binding transcription factor activity, RNA polymerase II-specific"/>
    <property type="evidence" value="ECO:0007669"/>
    <property type="project" value="TreeGrafter"/>
</dbReference>
<feature type="domain" description="C2H2-type" evidence="9">
    <location>
        <begin position="298"/>
        <end position="325"/>
    </location>
</feature>
<gene>
    <name evidence="10" type="ORF">Fcan01_07652</name>
</gene>
<evidence type="ECO:0000256" key="5">
    <source>
        <dbReference type="ARBA" id="ARBA00023242"/>
    </source>
</evidence>
<feature type="region of interest" description="Disordered" evidence="7">
    <location>
        <begin position="413"/>
        <end position="443"/>
    </location>
</feature>
<dbReference type="PANTHER" id="PTHR23235:SF142">
    <property type="entry name" value="ZINC FINGER PROTEIN 384"/>
    <property type="match status" value="1"/>
</dbReference>
<evidence type="ECO:0000256" key="7">
    <source>
        <dbReference type="SAM" id="MobiDB-lite"/>
    </source>
</evidence>
<feature type="compositionally biased region" description="Polar residues" evidence="7">
    <location>
        <begin position="431"/>
        <end position="443"/>
    </location>
</feature>
<reference evidence="10 11" key="1">
    <citation type="submission" date="2015-12" db="EMBL/GenBank/DDBJ databases">
        <title>The genome of Folsomia candida.</title>
        <authorList>
            <person name="Faddeeva A."/>
            <person name="Derks M.F."/>
            <person name="Anvar Y."/>
            <person name="Smit S."/>
            <person name="Van Straalen N."/>
            <person name="Roelofs D."/>
        </authorList>
    </citation>
    <scope>NUCLEOTIDE SEQUENCE [LARGE SCALE GENOMIC DNA]</scope>
    <source>
        <strain evidence="10 11">VU population</strain>
        <tissue evidence="10">Whole body</tissue>
    </source>
</reference>
<proteinExistence type="predicted"/>
<keyword evidence="11" id="KW-1185">Reference proteome</keyword>
<keyword evidence="5" id="KW-0539">Nucleus</keyword>
<dbReference type="GO" id="GO:0000978">
    <property type="term" value="F:RNA polymerase II cis-regulatory region sequence-specific DNA binding"/>
    <property type="evidence" value="ECO:0007669"/>
    <property type="project" value="TreeGrafter"/>
</dbReference>
<evidence type="ECO:0000256" key="1">
    <source>
        <dbReference type="ARBA" id="ARBA00022723"/>
    </source>
</evidence>
<sequence>MRKISDSGYIHSVNYSKQHFRYMMFACHVWYTLSLTIYMASSLMDGVILSVCKCSINIQNPTTMQLNFILNDQPSKEVFPTTAKLKFQLNNLAEVNHDAKVLDEFADEEAPLQFAGRLNLLWDEVKAWAHLMQIHRVIVQLWRDSRGRVRMITAGVSEIKDLELASINAINKSNGRLKPFKLGGTSSYCSYLDKTKIRLTANPKDCIDIGVYSDSFFSGCETKFYTRDRKQVTCSFMPSTAKQYLKKDVDKINAAIDAKIHNLIEEVDPEDEVEEDLEDVSLVKKKKARVFRKGRKVHICGVCGLRVQDKTEMDRHTRTHTGERPFMCEKCPARPRFAQKSNLTRHQRLGCGNRGGGNQKIGRRKLQIMRMRVENGESSQEVVNAPAPEKTKEELEKEILGLKEEIRDLKTENNFLKKERQQQPPPRVSLSDKTNSKVVTKSVQTKLTFPPKIVAKKEKKTSRKRTVELTGSWSDAEDDFFKTKMPKQLE</sequence>
<name>A0A226EGN4_FOLCA</name>
<keyword evidence="8" id="KW-0812">Transmembrane</keyword>
<feature type="transmembrane region" description="Helical" evidence="8">
    <location>
        <begin position="20"/>
        <end position="40"/>
    </location>
</feature>
<evidence type="ECO:0000256" key="4">
    <source>
        <dbReference type="ARBA" id="ARBA00022833"/>
    </source>
</evidence>
<accession>A0A226EGN4</accession>
<evidence type="ECO:0000256" key="3">
    <source>
        <dbReference type="ARBA" id="ARBA00022771"/>
    </source>
</evidence>
<keyword evidence="8" id="KW-0472">Membrane</keyword>
<keyword evidence="8" id="KW-1133">Transmembrane helix</keyword>
<dbReference type="EMBL" id="LNIX01000003">
    <property type="protein sequence ID" value="OXA56785.1"/>
    <property type="molecule type" value="Genomic_DNA"/>
</dbReference>
<dbReference type="SUPFAM" id="SSF57667">
    <property type="entry name" value="beta-beta-alpha zinc fingers"/>
    <property type="match status" value="1"/>
</dbReference>
<dbReference type="PANTHER" id="PTHR23235">
    <property type="entry name" value="KRUEPPEL-LIKE TRANSCRIPTION FACTOR"/>
    <property type="match status" value="1"/>
</dbReference>
<evidence type="ECO:0000259" key="9">
    <source>
        <dbReference type="PROSITE" id="PS50157"/>
    </source>
</evidence>
<evidence type="ECO:0000313" key="11">
    <source>
        <dbReference type="Proteomes" id="UP000198287"/>
    </source>
</evidence>
<dbReference type="Gene3D" id="3.30.160.60">
    <property type="entry name" value="Classic Zinc Finger"/>
    <property type="match status" value="2"/>
</dbReference>
<dbReference type="GO" id="GO:0005634">
    <property type="term" value="C:nucleus"/>
    <property type="evidence" value="ECO:0007669"/>
    <property type="project" value="UniProtKB-ARBA"/>
</dbReference>
<dbReference type="PROSITE" id="PS00028">
    <property type="entry name" value="ZINC_FINGER_C2H2_1"/>
    <property type="match status" value="1"/>
</dbReference>
<dbReference type="Proteomes" id="UP000198287">
    <property type="component" value="Unassembled WGS sequence"/>
</dbReference>
<dbReference type="GO" id="GO:0008270">
    <property type="term" value="F:zinc ion binding"/>
    <property type="evidence" value="ECO:0007669"/>
    <property type="project" value="UniProtKB-KW"/>
</dbReference>
<comment type="caution">
    <text evidence="10">The sequence shown here is derived from an EMBL/GenBank/DDBJ whole genome shotgun (WGS) entry which is preliminary data.</text>
</comment>
<keyword evidence="1" id="KW-0479">Metal-binding</keyword>
<protein>
    <submittedName>
        <fullName evidence="10">Krueppel-related zinc finger protein 1</fullName>
    </submittedName>
</protein>
<dbReference type="OrthoDB" id="654211at2759"/>
<keyword evidence="3 6" id="KW-0863">Zinc-finger</keyword>
<dbReference type="AlphaFoldDB" id="A0A226EGN4"/>
<dbReference type="InterPro" id="IPR013087">
    <property type="entry name" value="Znf_C2H2_type"/>
</dbReference>
<keyword evidence="2" id="KW-0677">Repeat</keyword>
<evidence type="ECO:0000256" key="6">
    <source>
        <dbReference type="PROSITE-ProRule" id="PRU00042"/>
    </source>
</evidence>
<keyword evidence="4" id="KW-0862">Zinc</keyword>
<organism evidence="10 11">
    <name type="scientific">Folsomia candida</name>
    <name type="common">Springtail</name>
    <dbReference type="NCBI Taxonomy" id="158441"/>
    <lineage>
        <taxon>Eukaryota</taxon>
        <taxon>Metazoa</taxon>
        <taxon>Ecdysozoa</taxon>
        <taxon>Arthropoda</taxon>
        <taxon>Hexapoda</taxon>
        <taxon>Collembola</taxon>
        <taxon>Entomobryomorpha</taxon>
        <taxon>Isotomoidea</taxon>
        <taxon>Isotomidae</taxon>
        <taxon>Proisotominae</taxon>
        <taxon>Folsomia</taxon>
    </lineage>
</organism>
<evidence type="ECO:0000256" key="2">
    <source>
        <dbReference type="ARBA" id="ARBA00022737"/>
    </source>
</evidence>
<dbReference type="PROSITE" id="PS50157">
    <property type="entry name" value="ZINC_FINGER_C2H2_2"/>
    <property type="match status" value="1"/>
</dbReference>
<evidence type="ECO:0000313" key="10">
    <source>
        <dbReference type="EMBL" id="OXA56785.1"/>
    </source>
</evidence>
<dbReference type="InterPro" id="IPR036236">
    <property type="entry name" value="Znf_C2H2_sf"/>
</dbReference>